<protein>
    <submittedName>
        <fullName evidence="2">Uncharacterized protein</fullName>
    </submittedName>
</protein>
<evidence type="ECO:0000313" key="2">
    <source>
        <dbReference type="EMBL" id="CAL1242042.1"/>
    </source>
</evidence>
<evidence type="ECO:0000256" key="1">
    <source>
        <dbReference type="SAM" id="MobiDB-lite"/>
    </source>
</evidence>
<dbReference type="Proteomes" id="UP001497493">
    <property type="component" value="Plasmid 2"/>
</dbReference>
<accession>A0ABP1CCT8</accession>
<proteinExistence type="predicted"/>
<feature type="compositionally biased region" description="Basic and acidic residues" evidence="1">
    <location>
        <begin position="158"/>
        <end position="171"/>
    </location>
</feature>
<sequence length="179" mass="20366">MIAARSVKIGRVPCIGIVELILWLKWQGEASYPAYQKDHHQGSERQKFPNLEPSIITPVQELYILHQKGSSVPFTEKNRLVELLPATIAVTTLRVTVSRTPVSVCPPNDVCTRHSRPSMLAEHCWPFVRIVALAHHCRRVLRRSETQSEDAASKAVQCHRDDDKWPAESRRHANRLGRP</sequence>
<reference evidence="2 3" key="1">
    <citation type="submission" date="2024-04" db="EMBL/GenBank/DDBJ databases">
        <authorList>
            <person name="Cremers G."/>
        </authorList>
    </citation>
    <scope>NUCLEOTIDE SEQUENCE [LARGE SCALE GENOMIC DNA]</scope>
    <source>
        <strain evidence="2">MeCH1-AG</strain>
        <plasmid evidence="2 3">2</plasmid>
    </source>
</reference>
<evidence type="ECO:0000313" key="3">
    <source>
        <dbReference type="Proteomes" id="UP001497493"/>
    </source>
</evidence>
<organism evidence="2 3">
    <name type="scientific">Candidatus Methylocalor cossyra</name>
    <dbReference type="NCBI Taxonomy" id="3108543"/>
    <lineage>
        <taxon>Bacteria</taxon>
        <taxon>Pseudomonadati</taxon>
        <taxon>Pseudomonadota</taxon>
        <taxon>Gammaproteobacteria</taxon>
        <taxon>Methylococcales</taxon>
        <taxon>Methylococcaceae</taxon>
        <taxon>Candidatus Methylocalor</taxon>
    </lineage>
</organism>
<name>A0ABP1CCT8_9GAMM</name>
<geneLocation type="plasmid" evidence="2 3">
    <name>2</name>
</geneLocation>
<feature type="region of interest" description="Disordered" evidence="1">
    <location>
        <begin position="144"/>
        <end position="179"/>
    </location>
</feature>
<gene>
    <name evidence="2" type="ORF">MECH1_V1_P0110</name>
</gene>
<keyword evidence="2" id="KW-0614">Plasmid</keyword>
<keyword evidence="3" id="KW-1185">Reference proteome</keyword>
<dbReference type="EMBL" id="OZ026885">
    <property type="protein sequence ID" value="CAL1242042.1"/>
    <property type="molecule type" value="Genomic_DNA"/>
</dbReference>